<dbReference type="Gene3D" id="3.30.505.10">
    <property type="entry name" value="SH2 domain"/>
    <property type="match status" value="1"/>
</dbReference>
<feature type="non-terminal residue" evidence="4">
    <location>
        <position position="1"/>
    </location>
</feature>
<feature type="compositionally biased region" description="Basic residues" evidence="2">
    <location>
        <begin position="199"/>
        <end position="208"/>
    </location>
</feature>
<evidence type="ECO:0000256" key="1">
    <source>
        <dbReference type="PROSITE-ProRule" id="PRU00191"/>
    </source>
</evidence>
<feature type="region of interest" description="Disordered" evidence="2">
    <location>
        <begin position="1"/>
        <end position="173"/>
    </location>
</feature>
<dbReference type="PROSITE" id="PS50001">
    <property type="entry name" value="SH2"/>
    <property type="match status" value="1"/>
</dbReference>
<dbReference type="AlphaFoldDB" id="A0AAV5W375"/>
<keyword evidence="1" id="KW-0727">SH2 domain</keyword>
<dbReference type="SUPFAM" id="SSF55550">
    <property type="entry name" value="SH2 domain"/>
    <property type="match status" value="1"/>
</dbReference>
<accession>A0AAV5W375</accession>
<protein>
    <recommendedName>
        <fullName evidence="3">SH2 domain-containing protein</fullName>
    </recommendedName>
</protein>
<reference evidence="4" key="1">
    <citation type="submission" date="2023-10" db="EMBL/GenBank/DDBJ databases">
        <title>Genome assembly of Pristionchus species.</title>
        <authorList>
            <person name="Yoshida K."/>
            <person name="Sommer R.J."/>
        </authorList>
    </citation>
    <scope>NUCLEOTIDE SEQUENCE</scope>
    <source>
        <strain evidence="4">RS5133</strain>
    </source>
</reference>
<evidence type="ECO:0000313" key="5">
    <source>
        <dbReference type="Proteomes" id="UP001432322"/>
    </source>
</evidence>
<comment type="caution">
    <text evidence="4">The sequence shown here is derived from an EMBL/GenBank/DDBJ whole genome shotgun (WGS) entry which is preliminary data.</text>
</comment>
<feature type="domain" description="SH2" evidence="3">
    <location>
        <begin position="227"/>
        <end position="316"/>
    </location>
</feature>
<evidence type="ECO:0000313" key="4">
    <source>
        <dbReference type="EMBL" id="GMT26261.1"/>
    </source>
</evidence>
<keyword evidence="5" id="KW-1185">Reference proteome</keyword>
<dbReference type="PANTHER" id="PTHR31128">
    <property type="entry name" value="PROTEIN CBR-CLEC-135-RELATED"/>
    <property type="match status" value="1"/>
</dbReference>
<feature type="region of interest" description="Disordered" evidence="2">
    <location>
        <begin position="192"/>
        <end position="216"/>
    </location>
</feature>
<dbReference type="EMBL" id="BTSY01000004">
    <property type="protein sequence ID" value="GMT26261.1"/>
    <property type="molecule type" value="Genomic_DNA"/>
</dbReference>
<feature type="compositionally biased region" description="Basic and acidic residues" evidence="2">
    <location>
        <begin position="136"/>
        <end position="145"/>
    </location>
</feature>
<feature type="compositionally biased region" description="Polar residues" evidence="2">
    <location>
        <begin position="152"/>
        <end position="161"/>
    </location>
</feature>
<dbReference type="InterPro" id="IPR000980">
    <property type="entry name" value="SH2"/>
</dbReference>
<sequence length="327" mass="37392">STRRPKKQERRSTISSGPDVSDSPPAYSVEENSEGELVNSRLNVKWPQPVDAYDVSKYRYLTPDATSDVDSPSDSRKTDSTVSPSTVSSTVTSTRKSSRKSRRSKRERRERRREKQQRASSKDTKDPQYITLSTGSERDNSDRGTRARNRMIVQTSPQVSRKSYGGFHTDDDGRKIDSVVFDTRSAMLRYQKNSDVLPRRRRSRRRASSKSNTAVERLDKEENYDHYYLGVKSKRSVEKQLSKPGAFAIYYEKPSEGDIPVSVCLNLAYRFSASEAYHFPIRSFDSSGGRERHFVVMQNHTDCKMFSSLLELVKHYALYAHVDPSAV</sequence>
<feature type="compositionally biased region" description="Low complexity" evidence="2">
    <location>
        <begin position="80"/>
        <end position="95"/>
    </location>
</feature>
<dbReference type="InterPro" id="IPR036860">
    <property type="entry name" value="SH2_dom_sf"/>
</dbReference>
<feature type="compositionally biased region" description="Basic residues" evidence="2">
    <location>
        <begin position="96"/>
        <end position="115"/>
    </location>
</feature>
<gene>
    <name evidence="4" type="ORF">PFISCL1PPCAC_17558</name>
</gene>
<proteinExistence type="predicted"/>
<evidence type="ECO:0000259" key="3">
    <source>
        <dbReference type="PROSITE" id="PS50001"/>
    </source>
</evidence>
<dbReference type="PANTHER" id="PTHR31128:SF6">
    <property type="entry name" value="SH2 DOMAIN-CONTAINING PROTEIN"/>
    <property type="match status" value="1"/>
</dbReference>
<name>A0AAV5W375_9BILA</name>
<dbReference type="CDD" id="cd00173">
    <property type="entry name" value="SH2"/>
    <property type="match status" value="1"/>
</dbReference>
<feature type="compositionally biased region" description="Basic and acidic residues" evidence="2">
    <location>
        <begin position="116"/>
        <end position="126"/>
    </location>
</feature>
<evidence type="ECO:0000256" key="2">
    <source>
        <dbReference type="SAM" id="MobiDB-lite"/>
    </source>
</evidence>
<organism evidence="4 5">
    <name type="scientific">Pristionchus fissidentatus</name>
    <dbReference type="NCBI Taxonomy" id="1538716"/>
    <lineage>
        <taxon>Eukaryota</taxon>
        <taxon>Metazoa</taxon>
        <taxon>Ecdysozoa</taxon>
        <taxon>Nematoda</taxon>
        <taxon>Chromadorea</taxon>
        <taxon>Rhabditida</taxon>
        <taxon>Rhabditina</taxon>
        <taxon>Diplogasteromorpha</taxon>
        <taxon>Diplogasteroidea</taxon>
        <taxon>Neodiplogasteridae</taxon>
        <taxon>Pristionchus</taxon>
    </lineage>
</organism>
<dbReference type="Proteomes" id="UP001432322">
    <property type="component" value="Unassembled WGS sequence"/>
</dbReference>